<accession>A0A8S0SQ54</accession>
<dbReference type="Pfam" id="PF02298">
    <property type="entry name" value="Cu_bind_like"/>
    <property type="match status" value="2"/>
</dbReference>
<dbReference type="Proteomes" id="UP000594638">
    <property type="component" value="Unassembled WGS sequence"/>
</dbReference>
<protein>
    <submittedName>
        <fullName evidence="6">Uclacyanin 1-like</fullName>
    </submittedName>
</protein>
<gene>
    <name evidence="6" type="ORF">OLEA9_A064414</name>
</gene>
<evidence type="ECO:0000313" key="6">
    <source>
        <dbReference type="EMBL" id="CAA2995092.1"/>
    </source>
</evidence>
<proteinExistence type="predicted"/>
<evidence type="ECO:0000256" key="4">
    <source>
        <dbReference type="SAM" id="SignalP"/>
    </source>
</evidence>
<dbReference type="PROSITE" id="PS00196">
    <property type="entry name" value="COPPER_BLUE"/>
    <property type="match status" value="2"/>
</dbReference>
<dbReference type="CDD" id="cd04216">
    <property type="entry name" value="Phytocyanin"/>
    <property type="match status" value="1"/>
</dbReference>
<name>A0A8S0SQ54_OLEEU</name>
<keyword evidence="4" id="KW-0732">Signal</keyword>
<sequence>MHRTLLSLAMIAMLIYMAKAANHTVGAPNGGWDQFTDLKTWATSQTFSPGDNLFFQYGSFHNLLEVSKADYDSCVTSNPLNPPYIGGLTVIPLTNPGKRYFICGIPGHCSAGMKYGSFHNLLEVSKADYDSCVTSNPLNPPYIGGLTVIPLTNPGKRYFICGIPGHCSAGMKVEINTIAASVLAPAAAQAPPQTLATTSSLVSPVSSPSPSPIFNTFPSATALSPAVSFPDSTTLASATKFSVTIGATVGLAFLMAIAGKSKAISRRATQFRAHACVPSGCCGGVTGRSIAGAAPSSDGKLVTLLLCCISFL</sequence>
<keyword evidence="1" id="KW-0479">Metal-binding</keyword>
<dbReference type="PANTHER" id="PTHR33021">
    <property type="entry name" value="BLUE COPPER PROTEIN"/>
    <property type="match status" value="1"/>
</dbReference>
<keyword evidence="3" id="KW-0325">Glycoprotein</keyword>
<dbReference type="SUPFAM" id="SSF49503">
    <property type="entry name" value="Cupredoxins"/>
    <property type="match status" value="2"/>
</dbReference>
<dbReference type="PROSITE" id="PS51485">
    <property type="entry name" value="PHYTOCYANIN"/>
    <property type="match status" value="1"/>
</dbReference>
<evidence type="ECO:0000256" key="1">
    <source>
        <dbReference type="ARBA" id="ARBA00022723"/>
    </source>
</evidence>
<evidence type="ECO:0000256" key="2">
    <source>
        <dbReference type="ARBA" id="ARBA00023008"/>
    </source>
</evidence>
<dbReference type="GO" id="GO:0005886">
    <property type="term" value="C:plasma membrane"/>
    <property type="evidence" value="ECO:0007669"/>
    <property type="project" value="TreeGrafter"/>
</dbReference>
<evidence type="ECO:0000259" key="5">
    <source>
        <dbReference type="PROSITE" id="PS51485"/>
    </source>
</evidence>
<dbReference type="InterPro" id="IPR008972">
    <property type="entry name" value="Cupredoxin"/>
</dbReference>
<keyword evidence="2" id="KW-0186">Copper</keyword>
<dbReference type="GO" id="GO:0009055">
    <property type="term" value="F:electron transfer activity"/>
    <property type="evidence" value="ECO:0007669"/>
    <property type="project" value="InterPro"/>
</dbReference>
<evidence type="ECO:0000256" key="3">
    <source>
        <dbReference type="ARBA" id="ARBA00023180"/>
    </source>
</evidence>
<dbReference type="EMBL" id="CACTIH010005489">
    <property type="protein sequence ID" value="CAA2995092.1"/>
    <property type="molecule type" value="Genomic_DNA"/>
</dbReference>
<comment type="caution">
    <text evidence="6">The sequence shown here is derived from an EMBL/GenBank/DDBJ whole genome shotgun (WGS) entry which is preliminary data.</text>
</comment>
<dbReference type="OrthoDB" id="687020at2759"/>
<dbReference type="InterPro" id="IPR003245">
    <property type="entry name" value="Phytocyanin_dom"/>
</dbReference>
<dbReference type="GO" id="GO:0046872">
    <property type="term" value="F:metal ion binding"/>
    <property type="evidence" value="ECO:0007669"/>
    <property type="project" value="UniProtKB-KW"/>
</dbReference>
<evidence type="ECO:0000313" key="7">
    <source>
        <dbReference type="Proteomes" id="UP000594638"/>
    </source>
</evidence>
<dbReference type="Gene3D" id="2.60.40.420">
    <property type="entry name" value="Cupredoxins - blue copper proteins"/>
    <property type="match status" value="2"/>
</dbReference>
<organism evidence="6 7">
    <name type="scientific">Olea europaea subsp. europaea</name>
    <dbReference type="NCBI Taxonomy" id="158383"/>
    <lineage>
        <taxon>Eukaryota</taxon>
        <taxon>Viridiplantae</taxon>
        <taxon>Streptophyta</taxon>
        <taxon>Embryophyta</taxon>
        <taxon>Tracheophyta</taxon>
        <taxon>Spermatophyta</taxon>
        <taxon>Magnoliopsida</taxon>
        <taxon>eudicotyledons</taxon>
        <taxon>Gunneridae</taxon>
        <taxon>Pentapetalae</taxon>
        <taxon>asterids</taxon>
        <taxon>lamiids</taxon>
        <taxon>Lamiales</taxon>
        <taxon>Oleaceae</taxon>
        <taxon>Oleeae</taxon>
        <taxon>Olea</taxon>
    </lineage>
</organism>
<dbReference type="Gramene" id="OE9A064414T1">
    <property type="protein sequence ID" value="OE9A064414C1"/>
    <property type="gene ID" value="OE9A064414"/>
</dbReference>
<feature type="chain" id="PRO_5035836974" evidence="4">
    <location>
        <begin position="21"/>
        <end position="312"/>
    </location>
</feature>
<reference evidence="6 7" key="1">
    <citation type="submission" date="2019-12" db="EMBL/GenBank/DDBJ databases">
        <authorList>
            <person name="Alioto T."/>
            <person name="Alioto T."/>
            <person name="Gomez Garrido J."/>
        </authorList>
    </citation>
    <scope>NUCLEOTIDE SEQUENCE [LARGE SCALE GENOMIC DNA]</scope>
</reference>
<feature type="domain" description="Phytocyanin" evidence="5">
    <location>
        <begin position="21"/>
        <end position="179"/>
    </location>
</feature>
<dbReference type="InterPro" id="IPR039391">
    <property type="entry name" value="Phytocyanin-like"/>
</dbReference>
<feature type="signal peptide" evidence="4">
    <location>
        <begin position="1"/>
        <end position="20"/>
    </location>
</feature>
<dbReference type="InterPro" id="IPR028871">
    <property type="entry name" value="BlueCu_1_BS"/>
</dbReference>
<dbReference type="FunFam" id="2.60.40.420:FF:000003">
    <property type="entry name" value="Blue copper"/>
    <property type="match status" value="1"/>
</dbReference>
<keyword evidence="7" id="KW-1185">Reference proteome</keyword>
<dbReference type="AlphaFoldDB" id="A0A8S0SQ54"/>
<dbReference type="PANTHER" id="PTHR33021:SF492">
    <property type="entry name" value="UCLACYANIN 1"/>
    <property type="match status" value="1"/>
</dbReference>